<comment type="similarity">
    <text evidence="1">Belongs to the peptidase S45 family.</text>
</comment>
<dbReference type="Proteomes" id="UP001215827">
    <property type="component" value="Chromosome"/>
</dbReference>
<dbReference type="Gene3D" id="1.10.1400.10">
    <property type="match status" value="1"/>
</dbReference>
<dbReference type="Gene3D" id="1.10.439.10">
    <property type="entry name" value="Penicillin Amidohydrolase, domain 1"/>
    <property type="match status" value="1"/>
</dbReference>
<sequence>MFLSLLAGAAIGTPAYEATIRRDTIGVAHVEGESDADAVFGMIYAQAEDDFPRIERNYLENLGRLAEAEGEGALWSDLRQRLWIDEADLRARYAGSPAWLQELCRAWAAGLNQYLADHPEVRPKAFTKFEPWMPLGFSEGSIGADFTQVPLSALKAFYGDGQEAPKVASRAMPAEHAGSNGIAIAPKLSADGRTLLLINPHTTLFFRDVVHMRSGEGLDAYGAVTWGQFFVYQGFNRRLGWMHTTSGLDNVDHFAVAFETDDTGRMTYRFGEELREITPRQVDIKVRMADGSFETRSFRTLATHHGPVTRLEGGKLVSTALMHRPVEALEQSFLRTKATSLNDYLEVAKRRANSSNNTVYADADGRIALLLPQFLPTKDDSFDHHSIVDGNNPAAAWGALRGIDELPSAIDPASGYVYNVNNDPWSAAGPGTFDPAEYPDDIDRFGWNPRSDHALKLLIGADGWTVARLRDAAYDTYQPAFDGLLDKLAQAQRRMGAGERKTRLAAPAEALARWDQRWSATDQVQALAIEWIEALHETNKDGSAERYTYAADFAGYRAASDEQLLAALEAAVTKLERQWGDWRVPWGEVHRYQRNDGAVRQAFDDLKPSLPVPFTPGWTGSLATSNADEVAGQRRRYNSRGNSIVAVVAFSPQGPEAWMVTAGGVSGDPQSPHFSDQAGNHVLGVLQKVPLTEGEIAAAAQSTYRVSYSGD</sequence>
<keyword evidence="2" id="KW-0732">Signal</keyword>
<dbReference type="InterPro" id="IPR023343">
    <property type="entry name" value="Penicillin_amidase_dom1"/>
</dbReference>
<evidence type="ECO:0000256" key="2">
    <source>
        <dbReference type="ARBA" id="ARBA00022729"/>
    </source>
</evidence>
<dbReference type="PANTHER" id="PTHR34218:SF3">
    <property type="entry name" value="ACYL-HOMOSERINE LACTONE ACYLASE PVDQ"/>
    <property type="match status" value="1"/>
</dbReference>
<dbReference type="EMBL" id="CP121106">
    <property type="protein sequence ID" value="WFL76678.1"/>
    <property type="molecule type" value="Genomic_DNA"/>
</dbReference>
<dbReference type="RefSeq" id="WP_278015439.1">
    <property type="nucleotide sequence ID" value="NZ_CP121106.1"/>
</dbReference>
<dbReference type="InterPro" id="IPR043147">
    <property type="entry name" value="Penicillin_amidase_A-knob"/>
</dbReference>
<protein>
    <submittedName>
        <fullName evidence="5">Penicillin acylase family protein</fullName>
        <ecNumber evidence="5">3.5.1.-</ecNumber>
    </submittedName>
</protein>
<dbReference type="InterPro" id="IPR002692">
    <property type="entry name" value="S45"/>
</dbReference>
<dbReference type="SUPFAM" id="SSF56235">
    <property type="entry name" value="N-terminal nucleophile aminohydrolases (Ntn hydrolases)"/>
    <property type="match status" value="1"/>
</dbReference>
<dbReference type="Gene3D" id="3.60.20.10">
    <property type="entry name" value="Glutamine Phosphoribosylpyrophosphate, subunit 1, domain 1"/>
    <property type="match status" value="1"/>
</dbReference>
<dbReference type="PANTHER" id="PTHR34218">
    <property type="entry name" value="PEPTIDASE S45 PENICILLIN AMIDASE"/>
    <property type="match status" value="1"/>
</dbReference>
<keyword evidence="6" id="KW-1185">Reference proteome</keyword>
<dbReference type="GO" id="GO:0016787">
    <property type="term" value="F:hydrolase activity"/>
    <property type="evidence" value="ECO:0007669"/>
    <property type="project" value="UniProtKB-KW"/>
</dbReference>
<dbReference type="InterPro" id="IPR014395">
    <property type="entry name" value="Pen/GL7ACA/AHL_acylase"/>
</dbReference>
<dbReference type="Pfam" id="PF01804">
    <property type="entry name" value="Penicil_amidase"/>
    <property type="match status" value="1"/>
</dbReference>
<evidence type="ECO:0000256" key="4">
    <source>
        <dbReference type="ARBA" id="ARBA00023145"/>
    </source>
</evidence>
<keyword evidence="4" id="KW-0865">Zymogen</keyword>
<keyword evidence="3 5" id="KW-0378">Hydrolase</keyword>
<reference evidence="5 6" key="1">
    <citation type="submission" date="2023-03" db="EMBL/GenBank/DDBJ databases">
        <title>Altererythrobacter sp. CAU 1644 isolated from sand.</title>
        <authorList>
            <person name="Kim W."/>
        </authorList>
    </citation>
    <scope>NUCLEOTIDE SEQUENCE [LARGE SCALE GENOMIC DNA]</scope>
    <source>
        <strain evidence="5 6">CAU 1644</strain>
    </source>
</reference>
<organism evidence="5 6">
    <name type="scientific">Altererythrobacter arenosus</name>
    <dbReference type="NCBI Taxonomy" id="3032592"/>
    <lineage>
        <taxon>Bacteria</taxon>
        <taxon>Pseudomonadati</taxon>
        <taxon>Pseudomonadota</taxon>
        <taxon>Alphaproteobacteria</taxon>
        <taxon>Sphingomonadales</taxon>
        <taxon>Erythrobacteraceae</taxon>
        <taxon>Altererythrobacter</taxon>
    </lineage>
</organism>
<name>A0ABY8FNT0_9SPHN</name>
<dbReference type="InterPro" id="IPR043146">
    <property type="entry name" value="Penicillin_amidase_N_B-knob"/>
</dbReference>
<proteinExistence type="inferred from homology"/>
<dbReference type="InterPro" id="IPR029055">
    <property type="entry name" value="Ntn_hydrolases_N"/>
</dbReference>
<accession>A0ABY8FNT0</accession>
<dbReference type="PIRSF" id="PIRSF001227">
    <property type="entry name" value="Pen_acylase"/>
    <property type="match status" value="1"/>
</dbReference>
<evidence type="ECO:0000313" key="6">
    <source>
        <dbReference type="Proteomes" id="UP001215827"/>
    </source>
</evidence>
<evidence type="ECO:0000256" key="3">
    <source>
        <dbReference type="ARBA" id="ARBA00022801"/>
    </source>
</evidence>
<gene>
    <name evidence="5" type="ORF">P7228_11805</name>
</gene>
<dbReference type="Gene3D" id="2.30.120.10">
    <property type="match status" value="1"/>
</dbReference>
<evidence type="ECO:0000313" key="5">
    <source>
        <dbReference type="EMBL" id="WFL76678.1"/>
    </source>
</evidence>
<evidence type="ECO:0000256" key="1">
    <source>
        <dbReference type="ARBA" id="ARBA00006586"/>
    </source>
</evidence>
<dbReference type="EC" id="3.5.1.-" evidence="5"/>